<dbReference type="AlphaFoldDB" id="A0A9D4I2M5"/>
<dbReference type="Proteomes" id="UP000828390">
    <property type="component" value="Unassembled WGS sequence"/>
</dbReference>
<gene>
    <name evidence="1" type="ORF">DPMN_048698</name>
</gene>
<evidence type="ECO:0000313" key="1">
    <source>
        <dbReference type="EMBL" id="KAH3741968.1"/>
    </source>
</evidence>
<dbReference type="EMBL" id="JAIWYP010000011">
    <property type="protein sequence ID" value="KAH3741968.1"/>
    <property type="molecule type" value="Genomic_DNA"/>
</dbReference>
<evidence type="ECO:0000313" key="2">
    <source>
        <dbReference type="Proteomes" id="UP000828390"/>
    </source>
</evidence>
<proteinExistence type="predicted"/>
<protein>
    <submittedName>
        <fullName evidence="1">Uncharacterized protein</fullName>
    </submittedName>
</protein>
<keyword evidence="2" id="KW-1185">Reference proteome</keyword>
<reference evidence="1" key="1">
    <citation type="journal article" date="2019" name="bioRxiv">
        <title>The Genome of the Zebra Mussel, Dreissena polymorpha: A Resource for Invasive Species Research.</title>
        <authorList>
            <person name="McCartney M.A."/>
            <person name="Auch B."/>
            <person name="Kono T."/>
            <person name="Mallez S."/>
            <person name="Zhang Y."/>
            <person name="Obille A."/>
            <person name="Becker A."/>
            <person name="Abrahante J.E."/>
            <person name="Garbe J."/>
            <person name="Badalamenti J.P."/>
            <person name="Herman A."/>
            <person name="Mangelson H."/>
            <person name="Liachko I."/>
            <person name="Sullivan S."/>
            <person name="Sone E.D."/>
            <person name="Koren S."/>
            <person name="Silverstein K.A.T."/>
            <person name="Beckman K.B."/>
            <person name="Gohl D.M."/>
        </authorList>
    </citation>
    <scope>NUCLEOTIDE SEQUENCE</scope>
    <source>
        <strain evidence="1">Duluth1</strain>
        <tissue evidence="1">Whole animal</tissue>
    </source>
</reference>
<organism evidence="1 2">
    <name type="scientific">Dreissena polymorpha</name>
    <name type="common">Zebra mussel</name>
    <name type="synonym">Mytilus polymorpha</name>
    <dbReference type="NCBI Taxonomy" id="45954"/>
    <lineage>
        <taxon>Eukaryota</taxon>
        <taxon>Metazoa</taxon>
        <taxon>Spiralia</taxon>
        <taxon>Lophotrochozoa</taxon>
        <taxon>Mollusca</taxon>
        <taxon>Bivalvia</taxon>
        <taxon>Autobranchia</taxon>
        <taxon>Heteroconchia</taxon>
        <taxon>Euheterodonta</taxon>
        <taxon>Imparidentia</taxon>
        <taxon>Neoheterodontei</taxon>
        <taxon>Myida</taxon>
        <taxon>Dreissenoidea</taxon>
        <taxon>Dreissenidae</taxon>
        <taxon>Dreissena</taxon>
    </lineage>
</organism>
<accession>A0A9D4I2M5</accession>
<comment type="caution">
    <text evidence="1">The sequence shown here is derived from an EMBL/GenBank/DDBJ whole genome shotgun (WGS) entry which is preliminary data.</text>
</comment>
<reference evidence="1" key="2">
    <citation type="submission" date="2020-11" db="EMBL/GenBank/DDBJ databases">
        <authorList>
            <person name="McCartney M.A."/>
            <person name="Auch B."/>
            <person name="Kono T."/>
            <person name="Mallez S."/>
            <person name="Becker A."/>
            <person name="Gohl D.M."/>
            <person name="Silverstein K.A.T."/>
            <person name="Koren S."/>
            <person name="Bechman K.B."/>
            <person name="Herman A."/>
            <person name="Abrahante J.E."/>
            <person name="Garbe J."/>
        </authorList>
    </citation>
    <scope>NUCLEOTIDE SEQUENCE</scope>
    <source>
        <strain evidence="1">Duluth1</strain>
        <tissue evidence="1">Whole animal</tissue>
    </source>
</reference>
<name>A0A9D4I2M5_DREPO</name>
<sequence>MQGSIRIVWLSHYTFQERDGRERDSGLTSVEDIRGGPGNRNIEGVALESGPGAAVLSALNALGKPSRG</sequence>